<keyword evidence="4 6" id="KW-0030">Aminoacyl-tRNA synthetase</keyword>
<name>M1VUS7_CLAP2</name>
<dbReference type="PROSITE" id="PS50862">
    <property type="entry name" value="AA_TRNA_LIGASE_II"/>
    <property type="match status" value="1"/>
</dbReference>
<comment type="caution">
    <text evidence="6">The sequence shown here is derived from an EMBL/GenBank/DDBJ whole genome shotgun (WGS) entry which is preliminary data.</text>
</comment>
<dbReference type="VEuPathDB" id="FungiDB:CPUR_01767"/>
<keyword evidence="1" id="KW-0436">Ligase</keyword>
<evidence type="ECO:0000256" key="1">
    <source>
        <dbReference type="ARBA" id="ARBA00022598"/>
    </source>
</evidence>
<evidence type="ECO:0000313" key="6">
    <source>
        <dbReference type="EMBL" id="CCE28292.1"/>
    </source>
</evidence>
<accession>M1VUS7</accession>
<proteinExistence type="predicted"/>
<dbReference type="InterPro" id="IPR045864">
    <property type="entry name" value="aa-tRNA-synth_II/BPL/LPL"/>
</dbReference>
<gene>
    <name evidence="6" type="ORF">CPUR_01767</name>
</gene>
<evidence type="ECO:0000256" key="4">
    <source>
        <dbReference type="ARBA" id="ARBA00023146"/>
    </source>
</evidence>
<keyword evidence="2" id="KW-0547">Nucleotide-binding</keyword>
<organism evidence="6 7">
    <name type="scientific">Claviceps purpurea (strain 20.1)</name>
    <name type="common">Ergot fungus</name>
    <name type="synonym">Sphacelia segetum</name>
    <dbReference type="NCBI Taxonomy" id="1111077"/>
    <lineage>
        <taxon>Eukaryota</taxon>
        <taxon>Fungi</taxon>
        <taxon>Dikarya</taxon>
        <taxon>Ascomycota</taxon>
        <taxon>Pezizomycotina</taxon>
        <taxon>Sordariomycetes</taxon>
        <taxon>Hypocreomycetidae</taxon>
        <taxon>Hypocreales</taxon>
        <taxon>Clavicipitaceae</taxon>
        <taxon>Claviceps</taxon>
    </lineage>
</organism>
<keyword evidence="3" id="KW-0067">ATP-binding</keyword>
<dbReference type="GO" id="GO:0006433">
    <property type="term" value="P:prolyl-tRNA aminoacylation"/>
    <property type="evidence" value="ECO:0007669"/>
    <property type="project" value="TreeGrafter"/>
</dbReference>
<dbReference type="InterPro" id="IPR004154">
    <property type="entry name" value="Anticodon-bd"/>
</dbReference>
<dbReference type="EMBL" id="CAGA01000008">
    <property type="protein sequence ID" value="CCE28292.1"/>
    <property type="molecule type" value="Genomic_DNA"/>
</dbReference>
<protein>
    <submittedName>
        <fullName evidence="6">Related to E.coli prolyl-tRNA synthetase</fullName>
    </submittedName>
</protein>
<dbReference type="OrthoDB" id="10267474at2759"/>
<dbReference type="Gene3D" id="3.40.50.800">
    <property type="entry name" value="Anticodon-binding domain"/>
    <property type="match status" value="1"/>
</dbReference>
<dbReference type="InterPro" id="IPR036621">
    <property type="entry name" value="Anticodon-bd_dom_sf"/>
</dbReference>
<dbReference type="Proteomes" id="UP000016801">
    <property type="component" value="Unassembled WGS sequence"/>
</dbReference>
<evidence type="ECO:0000256" key="3">
    <source>
        <dbReference type="ARBA" id="ARBA00022840"/>
    </source>
</evidence>
<dbReference type="SUPFAM" id="SSF52954">
    <property type="entry name" value="Class II aaRS ABD-related"/>
    <property type="match status" value="1"/>
</dbReference>
<sequence>MMLSPTHEEEVTSLVATRKYRDEMRPRHGLLRSREFVMKDLYSFDKSFASAVSTYDEVAKAYRAFFADLKLPILVAEASSGDMGGNHSHEYHLPSSIGEDTVISCDSCNYTANDEVATTRSPLDSMVPGQSMQEQDTRIWHGITKDRRRLVKAWYPGKGSAGKTAEINMHAVREVITDLDPSIDDPLKAWAESTSARAESTSHGGIEIINVVDMRLVDSYSEMMNEISISPADKGIPIRTISQLPGTTENNAEGLDLLRPMEGDGCPRCKTGQLRVQKALELGHTFYLGTRYSEPLALTVALPNSKEPVPVEMGCYGIGVSRIFGAVAEHKADERGLQWPRAIAPFEIVVIPSSGVTDTTLEFYDKLSCQLAASESRAIDTVLDDRKLTFGWKMQDADMIGYPVVVVLGRAWRDKGICEVQCRSLSLKENIPVEDLATYLASVLSRL</sequence>
<dbReference type="InterPro" id="IPR006195">
    <property type="entry name" value="aa-tRNA-synth_II"/>
</dbReference>
<feature type="domain" description="Aminoacyl-transfer RNA synthetases class-II family profile" evidence="5">
    <location>
        <begin position="20"/>
        <end position="340"/>
    </location>
</feature>
<dbReference type="STRING" id="1111077.M1VUS7"/>
<dbReference type="PANTHER" id="PTHR42753">
    <property type="entry name" value="MITOCHONDRIAL RIBOSOME PROTEIN L39/PROLYL-TRNA LIGASE FAMILY MEMBER"/>
    <property type="match status" value="1"/>
</dbReference>
<dbReference type="GO" id="GO:0005739">
    <property type="term" value="C:mitochondrion"/>
    <property type="evidence" value="ECO:0007669"/>
    <property type="project" value="TreeGrafter"/>
</dbReference>
<dbReference type="AlphaFoldDB" id="M1VUS7"/>
<reference evidence="6 7" key="1">
    <citation type="journal article" date="2013" name="PLoS Genet.">
        <title>Plant-symbiotic fungi as chemical engineers: Multi-genome analysis of the Clavicipitaceae reveals dynamics of alkaloid loci.</title>
        <authorList>
            <person name="Schardl C.L."/>
            <person name="Young C.A."/>
            <person name="Hesse U."/>
            <person name="Amyotte S.G."/>
            <person name="Andreeva K."/>
            <person name="Calie P.J."/>
            <person name="Fleetwood D.J."/>
            <person name="Haws D.C."/>
            <person name="Moore N."/>
            <person name="Oeser B."/>
            <person name="Panaccione D.G."/>
            <person name="Schweri K.K."/>
            <person name="Voisey C.R."/>
            <person name="Farman M.L."/>
            <person name="Jaromczyk J.W."/>
            <person name="Roe B.A."/>
            <person name="O'Sullivan D.M."/>
            <person name="Scott B."/>
            <person name="Tudzynski P."/>
            <person name="An Z."/>
            <person name="Arnaoudova E.G."/>
            <person name="Bullock C.T."/>
            <person name="Charlton N.D."/>
            <person name="Chen L."/>
            <person name="Cox M."/>
            <person name="Dinkins R.D."/>
            <person name="Florea S."/>
            <person name="Glenn A.E."/>
            <person name="Gordon A."/>
            <person name="Gueldener U."/>
            <person name="Harris D.R."/>
            <person name="Hollin W."/>
            <person name="Jaromczyk J."/>
            <person name="Johnson R.D."/>
            <person name="Khan A.K."/>
            <person name="Leistner E."/>
            <person name="Leuchtmann A."/>
            <person name="Li C."/>
            <person name="Liu J."/>
            <person name="Liu J."/>
            <person name="Liu M."/>
            <person name="Mace W."/>
            <person name="Machado C."/>
            <person name="Nagabhyru P."/>
            <person name="Pan J."/>
            <person name="Schmid J."/>
            <person name="Sugawara K."/>
            <person name="Steiner U."/>
            <person name="Takach J.E."/>
            <person name="Tanaka E."/>
            <person name="Webb J.S."/>
            <person name="Wilson E.V."/>
            <person name="Wiseman J.L."/>
            <person name="Yoshida R."/>
            <person name="Zeng Z."/>
        </authorList>
    </citation>
    <scope>NUCLEOTIDE SEQUENCE [LARGE SCALE GENOMIC DNA]</scope>
    <source>
        <strain evidence="6 7">20.1</strain>
    </source>
</reference>
<keyword evidence="7" id="KW-1185">Reference proteome</keyword>
<dbReference type="Pfam" id="PF00587">
    <property type="entry name" value="tRNA-synt_2b"/>
    <property type="match status" value="1"/>
</dbReference>
<dbReference type="Gene3D" id="3.30.930.10">
    <property type="entry name" value="Bira Bifunctional Protein, Domain 2"/>
    <property type="match status" value="2"/>
</dbReference>
<dbReference type="SUPFAM" id="SSF55681">
    <property type="entry name" value="Class II aaRS and biotin synthetases"/>
    <property type="match status" value="1"/>
</dbReference>
<dbReference type="HOGENOM" id="CLU_016739_2_2_1"/>
<dbReference type="GO" id="GO:0005524">
    <property type="term" value="F:ATP binding"/>
    <property type="evidence" value="ECO:0007669"/>
    <property type="project" value="UniProtKB-KW"/>
</dbReference>
<dbReference type="eggNOG" id="KOG2324">
    <property type="taxonomic scope" value="Eukaryota"/>
</dbReference>
<dbReference type="Pfam" id="PF03129">
    <property type="entry name" value="HGTP_anticodon"/>
    <property type="match status" value="1"/>
</dbReference>
<dbReference type="PANTHER" id="PTHR42753:SF2">
    <property type="entry name" value="PROLINE--TRNA LIGASE"/>
    <property type="match status" value="1"/>
</dbReference>
<evidence type="ECO:0000256" key="2">
    <source>
        <dbReference type="ARBA" id="ARBA00022741"/>
    </source>
</evidence>
<dbReference type="InterPro" id="IPR002314">
    <property type="entry name" value="aa-tRNA-synt_IIb"/>
</dbReference>
<evidence type="ECO:0000259" key="5">
    <source>
        <dbReference type="PROSITE" id="PS50862"/>
    </source>
</evidence>
<evidence type="ECO:0000313" key="7">
    <source>
        <dbReference type="Proteomes" id="UP000016801"/>
    </source>
</evidence>
<dbReference type="GO" id="GO:0004827">
    <property type="term" value="F:proline-tRNA ligase activity"/>
    <property type="evidence" value="ECO:0007669"/>
    <property type="project" value="TreeGrafter"/>
</dbReference>
<dbReference type="InterPro" id="IPR050062">
    <property type="entry name" value="Pro-tRNA_synthetase"/>
</dbReference>